<dbReference type="InterPro" id="IPR029045">
    <property type="entry name" value="ClpP/crotonase-like_dom_sf"/>
</dbReference>
<dbReference type="InterPro" id="IPR001753">
    <property type="entry name" value="Enoyl-CoA_hydra/iso"/>
</dbReference>
<organism evidence="2 4">
    <name type="scientific">Bordetella bronchialis</name>
    <dbReference type="NCBI Taxonomy" id="463025"/>
    <lineage>
        <taxon>Bacteria</taxon>
        <taxon>Pseudomonadati</taxon>
        <taxon>Pseudomonadota</taxon>
        <taxon>Betaproteobacteria</taxon>
        <taxon>Burkholderiales</taxon>
        <taxon>Alcaligenaceae</taxon>
        <taxon>Bordetella</taxon>
    </lineage>
</organism>
<dbReference type="Proteomes" id="UP000092213">
    <property type="component" value="Chromosome"/>
</dbReference>
<dbReference type="GO" id="GO:0006635">
    <property type="term" value="P:fatty acid beta-oxidation"/>
    <property type="evidence" value="ECO:0007669"/>
    <property type="project" value="TreeGrafter"/>
</dbReference>
<dbReference type="STRING" id="463025.BAU08_21350"/>
<reference evidence="3 4" key="1">
    <citation type="submission" date="2016-06" db="EMBL/GenBank/DDBJ databases">
        <title>Complete genome sequences of Bordetella bronchialis and Bordetella flabilis.</title>
        <authorList>
            <person name="LiPuma J.J."/>
            <person name="Spilker T."/>
        </authorList>
    </citation>
    <scope>NUCLEOTIDE SEQUENCE [LARGE SCALE GENOMIC DNA]</scope>
    <source>
        <strain evidence="2 4">AU17976</strain>
        <strain evidence="1 3">AU3182</strain>
    </source>
</reference>
<name>A0A193FL75_9BORD</name>
<evidence type="ECO:0000313" key="2">
    <source>
        <dbReference type="EMBL" id="ANN73556.1"/>
    </source>
</evidence>
<dbReference type="CDD" id="cd06558">
    <property type="entry name" value="crotonase-like"/>
    <property type="match status" value="1"/>
</dbReference>
<sequence>MQVDDGVAVITLNRPEVRNALDDAMRQEFIAMLDQVTRDSAIRALVLTGAGKAFCAGGDIRGMRERMAAPVGQIAFNGWSRQQRTHHAVAALHNLTKPTVAAVNGAATGLGCDLALCCDFVMAADTATFAMTYILRGLIPDGGGMYFLPRRVGLQRAKELIYTGRTVSAEEAHALGMADRMAPAGELLRQATDWARALGAGAGPALALSKTILNQTFELTAEQVFQMGSQAQAICYTTEQHQASVQAFLDKSAKKG</sequence>
<evidence type="ECO:0000313" key="1">
    <source>
        <dbReference type="EMBL" id="ANN68415.1"/>
    </source>
</evidence>
<dbReference type="Gene3D" id="3.90.226.10">
    <property type="entry name" value="2-enoyl-CoA Hydratase, Chain A, domain 1"/>
    <property type="match status" value="1"/>
</dbReference>
<keyword evidence="3" id="KW-1185">Reference proteome</keyword>
<dbReference type="EMBL" id="CP016170">
    <property type="protein sequence ID" value="ANN68415.1"/>
    <property type="molecule type" value="Genomic_DNA"/>
</dbReference>
<dbReference type="KEGG" id="bbro:BAU06_20820"/>
<dbReference type="SUPFAM" id="SSF52096">
    <property type="entry name" value="ClpP/crotonase"/>
    <property type="match status" value="1"/>
</dbReference>
<gene>
    <name evidence="1" type="ORF">BAU06_20820</name>
    <name evidence="2" type="ORF">BAU08_21350</name>
</gene>
<protein>
    <submittedName>
        <fullName evidence="2">Enoyl-CoA hydratase</fullName>
    </submittedName>
</protein>
<dbReference type="EMBL" id="CP016171">
    <property type="protein sequence ID" value="ANN73556.1"/>
    <property type="molecule type" value="Genomic_DNA"/>
</dbReference>
<dbReference type="GO" id="GO:0003824">
    <property type="term" value="F:catalytic activity"/>
    <property type="evidence" value="ECO:0007669"/>
    <property type="project" value="UniProtKB-ARBA"/>
</dbReference>
<evidence type="ECO:0000313" key="3">
    <source>
        <dbReference type="Proteomes" id="UP000091897"/>
    </source>
</evidence>
<dbReference type="PANTHER" id="PTHR11941">
    <property type="entry name" value="ENOYL-COA HYDRATASE-RELATED"/>
    <property type="match status" value="1"/>
</dbReference>
<accession>A0A193FL75</accession>
<evidence type="ECO:0000313" key="4">
    <source>
        <dbReference type="Proteomes" id="UP000092213"/>
    </source>
</evidence>
<dbReference type="AlphaFoldDB" id="A0A193FL75"/>
<dbReference type="OrthoDB" id="5291143at2"/>
<proteinExistence type="predicted"/>
<dbReference type="Pfam" id="PF00378">
    <property type="entry name" value="ECH_1"/>
    <property type="match status" value="1"/>
</dbReference>
<dbReference type="Proteomes" id="UP000091897">
    <property type="component" value="Chromosome"/>
</dbReference>
<dbReference type="PANTHER" id="PTHR11941:SF54">
    <property type="entry name" value="ENOYL-COA HYDRATASE, MITOCHONDRIAL"/>
    <property type="match status" value="1"/>
</dbReference>